<dbReference type="AlphaFoldDB" id="A0AAD7FSS5"/>
<sequence length="67" mass="7721">MLRTIDSPQFLLLKDCIARRLLSYPELQNPPQESQELDDFTSYLTQEVLGQTSLYFSSLSFLFASLT</sequence>
<gene>
    <name evidence="1" type="ORF">FB45DRAFT_1021893</name>
</gene>
<protein>
    <submittedName>
        <fullName evidence="1">Uncharacterized protein</fullName>
    </submittedName>
</protein>
<reference evidence="1" key="1">
    <citation type="submission" date="2023-03" db="EMBL/GenBank/DDBJ databases">
        <title>Massive genome expansion in bonnet fungi (Mycena s.s.) driven by repeated elements and novel gene families across ecological guilds.</title>
        <authorList>
            <consortium name="Lawrence Berkeley National Laboratory"/>
            <person name="Harder C.B."/>
            <person name="Miyauchi S."/>
            <person name="Viragh M."/>
            <person name="Kuo A."/>
            <person name="Thoen E."/>
            <person name="Andreopoulos B."/>
            <person name="Lu D."/>
            <person name="Skrede I."/>
            <person name="Drula E."/>
            <person name="Henrissat B."/>
            <person name="Morin E."/>
            <person name="Kohler A."/>
            <person name="Barry K."/>
            <person name="LaButti K."/>
            <person name="Morin E."/>
            <person name="Salamov A."/>
            <person name="Lipzen A."/>
            <person name="Mereny Z."/>
            <person name="Hegedus B."/>
            <person name="Baldrian P."/>
            <person name="Stursova M."/>
            <person name="Weitz H."/>
            <person name="Taylor A."/>
            <person name="Grigoriev I.V."/>
            <person name="Nagy L.G."/>
            <person name="Martin F."/>
            <person name="Kauserud H."/>
        </authorList>
    </citation>
    <scope>NUCLEOTIDE SEQUENCE</scope>
    <source>
        <strain evidence="1">9284</strain>
    </source>
</reference>
<organism evidence="1 2">
    <name type="scientific">Roridomyces roridus</name>
    <dbReference type="NCBI Taxonomy" id="1738132"/>
    <lineage>
        <taxon>Eukaryota</taxon>
        <taxon>Fungi</taxon>
        <taxon>Dikarya</taxon>
        <taxon>Basidiomycota</taxon>
        <taxon>Agaricomycotina</taxon>
        <taxon>Agaricomycetes</taxon>
        <taxon>Agaricomycetidae</taxon>
        <taxon>Agaricales</taxon>
        <taxon>Marasmiineae</taxon>
        <taxon>Mycenaceae</taxon>
        <taxon>Roridomyces</taxon>
    </lineage>
</organism>
<evidence type="ECO:0000313" key="2">
    <source>
        <dbReference type="Proteomes" id="UP001221142"/>
    </source>
</evidence>
<proteinExistence type="predicted"/>
<comment type="caution">
    <text evidence="1">The sequence shown here is derived from an EMBL/GenBank/DDBJ whole genome shotgun (WGS) entry which is preliminary data.</text>
</comment>
<keyword evidence="2" id="KW-1185">Reference proteome</keyword>
<accession>A0AAD7FSS5</accession>
<name>A0AAD7FSS5_9AGAR</name>
<dbReference type="EMBL" id="JARKIF010000004">
    <property type="protein sequence ID" value="KAJ7641118.1"/>
    <property type="molecule type" value="Genomic_DNA"/>
</dbReference>
<dbReference type="Proteomes" id="UP001221142">
    <property type="component" value="Unassembled WGS sequence"/>
</dbReference>
<evidence type="ECO:0000313" key="1">
    <source>
        <dbReference type="EMBL" id="KAJ7641118.1"/>
    </source>
</evidence>